<dbReference type="GO" id="GO:0009877">
    <property type="term" value="P:nodulation"/>
    <property type="evidence" value="ECO:0007669"/>
    <property type="project" value="UniProtKB-KW"/>
</dbReference>
<dbReference type="GO" id="GO:0019825">
    <property type="term" value="F:oxygen binding"/>
    <property type="evidence" value="ECO:0007669"/>
    <property type="project" value="InterPro"/>
</dbReference>
<evidence type="ECO:0000256" key="7">
    <source>
        <dbReference type="ARBA" id="ARBA00022553"/>
    </source>
</evidence>
<evidence type="ECO:0000259" key="16">
    <source>
        <dbReference type="PROSITE" id="PS01033"/>
    </source>
</evidence>
<dbReference type="GO" id="GO:0020037">
    <property type="term" value="F:heme binding"/>
    <property type="evidence" value="ECO:0007669"/>
    <property type="project" value="InterPro"/>
</dbReference>
<dbReference type="PROSITE" id="PS00208">
    <property type="entry name" value="PLANT_GLOBIN"/>
    <property type="match status" value="1"/>
</dbReference>
<reference evidence="17" key="1">
    <citation type="journal article" date="1989" name="Mol. Plant Microbe Interact.">
        <title>Characterization of nodule-specific cDNA clones from Sesbania rostrata and expression of the corresponding genes during the initial stages of stem nodules and root nodules formation.</title>
        <authorList>
            <person name="Strittmatter G."/>
            <person name="Chia T.F."/>
            <person name="Trinh T.H."/>
            <person name="Katagiri F."/>
            <person name="Kuhlemeier C."/>
            <person name="Chua N.H."/>
        </authorList>
    </citation>
    <scope>NUCLEOTIDE SEQUENCE</scope>
</reference>
<keyword evidence="7" id="KW-0597">Phosphoprotein</keyword>
<accession>Q43159</accession>
<dbReference type="EMBL" id="M23312">
    <property type="protein sequence ID" value="AAA03002.1"/>
    <property type="molecule type" value="mRNA"/>
</dbReference>
<dbReference type="SMR" id="Q43159"/>
<name>Q43159_SESRO</name>
<dbReference type="PRINTS" id="PR00188">
    <property type="entry name" value="PLANTGLOBIN"/>
</dbReference>
<dbReference type="PANTHER" id="PTHR22924">
    <property type="entry name" value="LEGHEMOGLOBIN-RELATED"/>
    <property type="match status" value="1"/>
</dbReference>
<dbReference type="Pfam" id="PF00042">
    <property type="entry name" value="Globin"/>
    <property type="match status" value="1"/>
</dbReference>
<keyword evidence="9" id="KW-0561">Oxygen transport</keyword>
<keyword evidence="11 15" id="KW-0408">Iron</keyword>
<evidence type="ECO:0000256" key="9">
    <source>
        <dbReference type="ARBA" id="ARBA00022621"/>
    </source>
</evidence>
<dbReference type="GO" id="GO:0005737">
    <property type="term" value="C:cytoplasm"/>
    <property type="evidence" value="ECO:0007669"/>
    <property type="project" value="UniProtKB-SubCell"/>
</dbReference>
<evidence type="ECO:0000256" key="2">
    <source>
        <dbReference type="ARBA" id="ARBA00004496"/>
    </source>
</evidence>
<dbReference type="CDD" id="cd08923">
    <property type="entry name" value="class1-2_nsHbs_Lbs"/>
    <property type="match status" value="1"/>
</dbReference>
<dbReference type="AlphaFoldDB" id="Q43159"/>
<evidence type="ECO:0000256" key="15">
    <source>
        <dbReference type="RuleBase" id="RU000625"/>
    </source>
</evidence>
<dbReference type="GO" id="GO:0005344">
    <property type="term" value="F:oxygen carrier activity"/>
    <property type="evidence" value="ECO:0007669"/>
    <property type="project" value="UniProtKB-KW"/>
</dbReference>
<evidence type="ECO:0000256" key="5">
    <source>
        <dbReference type="ARBA" id="ARBA00022458"/>
    </source>
</evidence>
<evidence type="ECO:0000313" key="17">
    <source>
        <dbReference type="EMBL" id="AAA03002.1"/>
    </source>
</evidence>
<dbReference type="PANTHER" id="PTHR22924:SF92">
    <property type="entry name" value="NON-SYMBIOTIC HEMOGLOBIN 2"/>
    <property type="match status" value="1"/>
</dbReference>
<evidence type="ECO:0000256" key="6">
    <source>
        <dbReference type="ARBA" id="ARBA00022490"/>
    </source>
</evidence>
<keyword evidence="5" id="KW-0536">Nodulation</keyword>
<dbReference type="InterPro" id="IPR012292">
    <property type="entry name" value="Globin/Proto"/>
</dbReference>
<keyword evidence="14" id="KW-0539">Nucleus</keyword>
<keyword evidence="8 15" id="KW-0349">Heme</keyword>
<keyword evidence="13" id="KW-0535">Nitrogen fixation</keyword>
<evidence type="ECO:0000256" key="11">
    <source>
        <dbReference type="ARBA" id="ARBA00023004"/>
    </source>
</evidence>
<comment type="similarity">
    <text evidence="3 15">Belongs to the plant globin family.</text>
</comment>
<dbReference type="GO" id="GO:0005634">
    <property type="term" value="C:nucleus"/>
    <property type="evidence" value="ECO:0007669"/>
    <property type="project" value="UniProtKB-SubCell"/>
</dbReference>
<dbReference type="SUPFAM" id="SSF46458">
    <property type="entry name" value="Globin-like"/>
    <property type="match status" value="1"/>
</dbReference>
<dbReference type="InterPro" id="IPR009050">
    <property type="entry name" value="Globin-like_sf"/>
</dbReference>
<evidence type="ECO:0000256" key="1">
    <source>
        <dbReference type="ARBA" id="ARBA00004123"/>
    </source>
</evidence>
<dbReference type="InterPro" id="IPR019824">
    <property type="entry name" value="Leghaemoglobin_Fe_BS"/>
</dbReference>
<dbReference type="GO" id="GO:0046872">
    <property type="term" value="F:metal ion binding"/>
    <property type="evidence" value="ECO:0007669"/>
    <property type="project" value="UniProtKB-KW"/>
</dbReference>
<evidence type="ECO:0000256" key="13">
    <source>
        <dbReference type="ARBA" id="ARBA00023231"/>
    </source>
</evidence>
<evidence type="ECO:0000256" key="8">
    <source>
        <dbReference type="ARBA" id="ARBA00022617"/>
    </source>
</evidence>
<keyword evidence="4" id="KW-0813">Transport</keyword>
<dbReference type="Gene3D" id="1.10.490.10">
    <property type="entry name" value="Globins"/>
    <property type="match status" value="1"/>
</dbReference>
<evidence type="ECO:0000256" key="4">
    <source>
        <dbReference type="ARBA" id="ARBA00022448"/>
    </source>
</evidence>
<evidence type="ECO:0000256" key="12">
    <source>
        <dbReference type="ARBA" id="ARBA00023074"/>
    </source>
</evidence>
<feature type="domain" description="Globin" evidence="16">
    <location>
        <begin position="8"/>
        <end position="154"/>
    </location>
</feature>
<protein>
    <submittedName>
        <fullName evidence="17">Leghemoglobin</fullName>
    </submittedName>
</protein>
<keyword evidence="10 15" id="KW-0479">Metal-binding</keyword>
<organism evidence="17">
    <name type="scientific">Sesbania rostrata</name>
    <dbReference type="NCBI Taxonomy" id="3895"/>
    <lineage>
        <taxon>Eukaryota</taxon>
        <taxon>Viridiplantae</taxon>
        <taxon>Streptophyta</taxon>
        <taxon>Embryophyta</taxon>
        <taxon>Tracheophyta</taxon>
        <taxon>Spermatophyta</taxon>
        <taxon>Magnoliopsida</taxon>
        <taxon>eudicotyledons</taxon>
        <taxon>Gunneridae</taxon>
        <taxon>Pentapetalae</taxon>
        <taxon>rosids</taxon>
        <taxon>fabids</taxon>
        <taxon>Fabales</taxon>
        <taxon>Fabaceae</taxon>
        <taxon>Papilionoideae</taxon>
        <taxon>50 kb inversion clade</taxon>
        <taxon>NPAAA clade</taxon>
        <taxon>Hologalegina</taxon>
        <taxon>robinioid clade</taxon>
        <taxon>Sesbanieae</taxon>
        <taxon>Sesbania</taxon>
    </lineage>
</organism>
<keyword evidence="12" id="KW-0944">Nitration</keyword>
<comment type="subcellular location">
    <subcellularLocation>
        <location evidence="2">Cytoplasm</location>
    </subcellularLocation>
    <subcellularLocation>
        <location evidence="1">Nucleus</location>
    </subcellularLocation>
</comment>
<dbReference type="PROSITE" id="PS01033">
    <property type="entry name" value="GLOBIN"/>
    <property type="match status" value="1"/>
</dbReference>
<dbReference type="InterPro" id="IPR000971">
    <property type="entry name" value="Globin"/>
</dbReference>
<sequence length="154" mass="16543">QKKTKNMGFTDKQEALVNTSYEAFKKNLPGHSVLFYSFILEKEPAAKGLFSFLKDSDGVPQNNPSLQAHAEKVFGLVHDAAAQLRATGVVVLADASLGSVHVQKGVTDPHFVVVKEALLKTLKEAAGATWSDEVSIAWEVAYDGLAAAIKKAMS</sequence>
<proteinExistence type="evidence at transcript level"/>
<evidence type="ECO:0000256" key="14">
    <source>
        <dbReference type="ARBA" id="ARBA00023242"/>
    </source>
</evidence>
<keyword evidence="6" id="KW-0963">Cytoplasm</keyword>
<evidence type="ECO:0000256" key="3">
    <source>
        <dbReference type="ARBA" id="ARBA00007609"/>
    </source>
</evidence>
<feature type="non-terminal residue" evidence="17">
    <location>
        <position position="1"/>
    </location>
</feature>
<dbReference type="InterPro" id="IPR001032">
    <property type="entry name" value="Leghaemoglobin-like"/>
</dbReference>
<evidence type="ECO:0000256" key="10">
    <source>
        <dbReference type="ARBA" id="ARBA00022723"/>
    </source>
</evidence>